<gene>
    <name evidence="2" type="ORF">GXP70_15100</name>
</gene>
<dbReference type="EMBL" id="CP048209">
    <property type="protein sequence ID" value="QHT61151.1"/>
    <property type="molecule type" value="Genomic_DNA"/>
</dbReference>
<dbReference type="CDD" id="cd04301">
    <property type="entry name" value="NAT_SF"/>
    <property type="match status" value="1"/>
</dbReference>
<protein>
    <submittedName>
        <fullName evidence="2">GNAT family N-acetyltransferase</fullName>
    </submittedName>
</protein>
<dbReference type="RefSeq" id="WP_162357590.1">
    <property type="nucleotide sequence ID" value="NZ_CP048209.1"/>
</dbReference>
<proteinExistence type="predicted"/>
<organism evidence="2 3">
    <name type="scientific">Paenibacillus lycopersici</name>
    <dbReference type="NCBI Taxonomy" id="2704462"/>
    <lineage>
        <taxon>Bacteria</taxon>
        <taxon>Bacillati</taxon>
        <taxon>Bacillota</taxon>
        <taxon>Bacilli</taxon>
        <taxon>Bacillales</taxon>
        <taxon>Paenibacillaceae</taxon>
        <taxon>Paenibacillus</taxon>
    </lineage>
</organism>
<evidence type="ECO:0000313" key="3">
    <source>
        <dbReference type="Proteomes" id="UP000476064"/>
    </source>
</evidence>
<dbReference type="KEGG" id="plyc:GXP70_15100"/>
<dbReference type="AlphaFoldDB" id="A0A6C0G083"/>
<evidence type="ECO:0000259" key="1">
    <source>
        <dbReference type="PROSITE" id="PS51186"/>
    </source>
</evidence>
<dbReference type="InterPro" id="IPR016181">
    <property type="entry name" value="Acyl_CoA_acyltransferase"/>
</dbReference>
<keyword evidence="3" id="KW-1185">Reference proteome</keyword>
<dbReference type="Proteomes" id="UP000476064">
    <property type="component" value="Chromosome"/>
</dbReference>
<feature type="domain" description="N-acetyltransferase" evidence="1">
    <location>
        <begin position="157"/>
        <end position="308"/>
    </location>
</feature>
<dbReference type="Gene3D" id="3.40.630.30">
    <property type="match status" value="1"/>
</dbReference>
<dbReference type="PROSITE" id="PS51186">
    <property type="entry name" value="GNAT"/>
    <property type="match status" value="1"/>
</dbReference>
<sequence length="308" mass="35211">MSFMVRECVEQDFEEVIRISESVYSGRIGSFSLVSNLQHCRMLRKYVAANEIGRVIGYGLIWEQRASPRLILKVELLFHPDYEVVEMLVNQIIHDIRIIGPYAVQARAFQDQIQLLQLYDRLGFVENHRMMHLYLPATEIDLTPYVDNESTLNARGIAVTTLAEELNSDAAYFSKLQALNNLTWADYPTEPLVPRTSPNDQMLTHEDNIPEAYFIAKEGQRYIGHSHLMRLPSAPQYFIQGLTATAREFRGQGVATALKVKGIEFAKRMGYHGILTSTRDNNGPMAAINSKLGWRPNYSEVRLEKMLK</sequence>
<dbReference type="SUPFAM" id="SSF55729">
    <property type="entry name" value="Acyl-CoA N-acyltransferases (Nat)"/>
    <property type="match status" value="2"/>
</dbReference>
<reference evidence="2 3" key="1">
    <citation type="submission" date="2020-01" db="EMBL/GenBank/DDBJ databases">
        <title>Paenibacillus sp. nov., isolated from tomato rhizosphere.</title>
        <authorList>
            <person name="Weon H.-Y."/>
            <person name="Lee S.A."/>
        </authorList>
    </citation>
    <scope>NUCLEOTIDE SEQUENCE [LARGE SCALE GENOMIC DNA]</scope>
    <source>
        <strain evidence="2 3">12200R-189</strain>
    </source>
</reference>
<name>A0A6C0G083_9BACL</name>
<dbReference type="InterPro" id="IPR000182">
    <property type="entry name" value="GNAT_dom"/>
</dbReference>
<accession>A0A6C0G083</accession>
<keyword evidence="2" id="KW-0808">Transferase</keyword>
<evidence type="ECO:0000313" key="2">
    <source>
        <dbReference type="EMBL" id="QHT61151.1"/>
    </source>
</evidence>
<dbReference type="Pfam" id="PF00583">
    <property type="entry name" value="Acetyltransf_1"/>
    <property type="match status" value="1"/>
</dbReference>
<dbReference type="GO" id="GO:0016747">
    <property type="term" value="F:acyltransferase activity, transferring groups other than amino-acyl groups"/>
    <property type="evidence" value="ECO:0007669"/>
    <property type="project" value="InterPro"/>
</dbReference>